<dbReference type="Proteomes" id="UP000192408">
    <property type="component" value="Unassembled WGS sequence"/>
</dbReference>
<dbReference type="GO" id="GO:0006506">
    <property type="term" value="P:GPI anchor biosynthetic process"/>
    <property type="evidence" value="ECO:0007669"/>
    <property type="project" value="TreeGrafter"/>
</dbReference>
<keyword evidence="2" id="KW-0540">Nuclease</keyword>
<dbReference type="Gene3D" id="3.60.10.10">
    <property type="entry name" value="Endonuclease/exonuclease/phosphatase"/>
    <property type="match status" value="1"/>
</dbReference>
<keyword evidence="2" id="KW-0269">Exonuclease</keyword>
<dbReference type="InterPro" id="IPR036691">
    <property type="entry name" value="Endo/exonu/phosph_ase_sf"/>
</dbReference>
<dbReference type="PANTHER" id="PTHR14859">
    <property type="entry name" value="CALCOFLUOR WHITE HYPERSENSITIVE PROTEIN PRECURSOR"/>
    <property type="match status" value="1"/>
</dbReference>
<dbReference type="STRING" id="1122938.SAMN05660772_00506"/>
<dbReference type="Pfam" id="PF03372">
    <property type="entry name" value="Exo_endo_phos"/>
    <property type="match status" value="1"/>
</dbReference>
<keyword evidence="2" id="KW-0255">Endonuclease</keyword>
<dbReference type="EMBL" id="FWWV01000002">
    <property type="protein sequence ID" value="SMB79979.1"/>
    <property type="molecule type" value="Genomic_DNA"/>
</dbReference>
<reference evidence="3" key="1">
    <citation type="submission" date="2017-04" db="EMBL/GenBank/DDBJ databases">
        <authorList>
            <person name="Varghese N."/>
            <person name="Submissions S."/>
        </authorList>
    </citation>
    <scope>NUCLEOTIDE SEQUENCE [LARGE SCALE GENOMIC DNA]</scope>
    <source>
        <strain evidence="3">DSM 23072</strain>
    </source>
</reference>
<evidence type="ECO:0000259" key="1">
    <source>
        <dbReference type="Pfam" id="PF03372"/>
    </source>
</evidence>
<keyword evidence="2" id="KW-0378">Hydrolase</keyword>
<dbReference type="AlphaFoldDB" id="A0A1W1UG13"/>
<dbReference type="GO" id="GO:0004519">
    <property type="term" value="F:endonuclease activity"/>
    <property type="evidence" value="ECO:0007669"/>
    <property type="project" value="UniProtKB-KW"/>
</dbReference>
<dbReference type="RefSeq" id="WP_084255837.1">
    <property type="nucleotide sequence ID" value="NZ_FWWV01000002.1"/>
</dbReference>
<organism evidence="2 3">
    <name type="scientific">Pasteurella testudinis DSM 23072</name>
    <dbReference type="NCBI Taxonomy" id="1122938"/>
    <lineage>
        <taxon>Bacteria</taxon>
        <taxon>Pseudomonadati</taxon>
        <taxon>Pseudomonadota</taxon>
        <taxon>Gammaproteobacteria</taxon>
        <taxon>Pasteurellales</taxon>
        <taxon>Pasteurellaceae</taxon>
        <taxon>Pasteurella</taxon>
    </lineage>
</organism>
<sequence>MVLTSLQPFEQQAEIPLITRLCSELEAVPKPLLTEIRQAARSSAVHRRYMQLPCMQSIECGHRGVGRQLSRHFRVIAWNLERCLDVSASAVLLRQYNPDIVLLSEMDNGMARTQQRHTTQALAQELGMYYLYGVEFLELDLGSEIERKLATDNFNRQGWHGNAILSKVPFKSAAMLRFDDHGHWFGGQKVGEHFGEARIGGRMALLAEVATAQGNLLLVSTHLESNVNQDTAYRERQMLTLAQACRQFKPDLPVIIGGDLNTGNNLADGLDHRAEPLFASMEQLGYHWQANPDGVTTHHSRITLRQQRQQKLDWFCAKQIRCSHSEILSAFAPDGTPLSDHEPILADWVYPKRET</sequence>
<dbReference type="PANTHER" id="PTHR14859:SF1">
    <property type="entry name" value="PGAP2-INTERACTING PROTEIN"/>
    <property type="match status" value="1"/>
</dbReference>
<feature type="domain" description="Endonuclease/exonuclease/phosphatase" evidence="1">
    <location>
        <begin position="91"/>
        <end position="318"/>
    </location>
</feature>
<keyword evidence="3" id="KW-1185">Reference proteome</keyword>
<accession>A0A1W1UG13</accession>
<dbReference type="GO" id="GO:0004527">
    <property type="term" value="F:exonuclease activity"/>
    <property type="evidence" value="ECO:0007669"/>
    <property type="project" value="UniProtKB-KW"/>
</dbReference>
<dbReference type="GO" id="GO:0016020">
    <property type="term" value="C:membrane"/>
    <property type="evidence" value="ECO:0007669"/>
    <property type="project" value="GOC"/>
</dbReference>
<dbReference type="SUPFAM" id="SSF56219">
    <property type="entry name" value="DNase I-like"/>
    <property type="match status" value="1"/>
</dbReference>
<evidence type="ECO:0000313" key="3">
    <source>
        <dbReference type="Proteomes" id="UP000192408"/>
    </source>
</evidence>
<protein>
    <submittedName>
        <fullName evidence="2">Metal-dependent hydrolase, endonuclease/exonuclease/phosphatase family</fullName>
    </submittedName>
</protein>
<name>A0A1W1UG13_9PAST</name>
<evidence type="ECO:0000313" key="2">
    <source>
        <dbReference type="EMBL" id="SMB79979.1"/>
    </source>
</evidence>
<proteinExistence type="predicted"/>
<gene>
    <name evidence="2" type="ORF">SAMN05660772_00506</name>
</gene>
<dbReference type="InterPro" id="IPR051916">
    <property type="entry name" value="GPI-anchor_lipid_remodeler"/>
</dbReference>
<dbReference type="InterPro" id="IPR005135">
    <property type="entry name" value="Endo/exonuclease/phosphatase"/>
</dbReference>